<keyword evidence="8" id="KW-1185">Reference proteome</keyword>
<comment type="cofactor">
    <cofactor evidence="1">
        <name>Zn(2+)</name>
        <dbReference type="ChEBI" id="CHEBI:29105"/>
    </cofactor>
</comment>
<dbReference type="FunFam" id="3.20.20.140:FF:000174">
    <property type="entry name" value="Dihydropyrimidinase-related protein 2"/>
    <property type="match status" value="1"/>
</dbReference>
<dbReference type="SUPFAM" id="SSF51556">
    <property type="entry name" value="Metallo-dependent hydrolases"/>
    <property type="match status" value="1"/>
</dbReference>
<keyword evidence="3" id="KW-0479">Metal-binding</keyword>
<organism evidence="7 8">
    <name type="scientific">Hypericibacter terrae</name>
    <dbReference type="NCBI Taxonomy" id="2602015"/>
    <lineage>
        <taxon>Bacteria</taxon>
        <taxon>Pseudomonadati</taxon>
        <taxon>Pseudomonadota</taxon>
        <taxon>Alphaproteobacteria</taxon>
        <taxon>Rhodospirillales</taxon>
        <taxon>Dongiaceae</taxon>
        <taxon>Hypericibacter</taxon>
    </lineage>
</organism>
<evidence type="ECO:0000256" key="2">
    <source>
        <dbReference type="ARBA" id="ARBA00008829"/>
    </source>
</evidence>
<evidence type="ECO:0000256" key="5">
    <source>
        <dbReference type="PIRSR" id="PIRSR611778-50"/>
    </source>
</evidence>
<dbReference type="InterPro" id="IPR011778">
    <property type="entry name" value="Hydantoinase/dihydroPyrase"/>
</dbReference>
<evidence type="ECO:0000256" key="3">
    <source>
        <dbReference type="ARBA" id="ARBA00022723"/>
    </source>
</evidence>
<dbReference type="CDD" id="cd01314">
    <property type="entry name" value="D-HYD"/>
    <property type="match status" value="1"/>
</dbReference>
<feature type="modified residue" description="N6-carboxylysine" evidence="5">
    <location>
        <position position="152"/>
    </location>
</feature>
<dbReference type="InterPro" id="IPR050378">
    <property type="entry name" value="Metallo-dep_Hydrolases_sf"/>
</dbReference>
<evidence type="ECO:0000313" key="7">
    <source>
        <dbReference type="EMBL" id="QEX17508.1"/>
    </source>
</evidence>
<dbReference type="GO" id="GO:0005829">
    <property type="term" value="C:cytosol"/>
    <property type="evidence" value="ECO:0007669"/>
    <property type="project" value="TreeGrafter"/>
</dbReference>
<name>A0A5J6MJ61_9PROT</name>
<evidence type="ECO:0000256" key="1">
    <source>
        <dbReference type="ARBA" id="ARBA00001947"/>
    </source>
</evidence>
<dbReference type="NCBIfam" id="TIGR02033">
    <property type="entry name" value="D-hydantoinase"/>
    <property type="match status" value="1"/>
</dbReference>
<comment type="similarity">
    <text evidence="2">Belongs to the metallo-dependent hydrolases superfamily. Hydantoinase/dihydropyrimidinase family.</text>
</comment>
<dbReference type="Gene3D" id="3.20.20.140">
    <property type="entry name" value="Metal-dependent hydrolases"/>
    <property type="match status" value="1"/>
</dbReference>
<accession>A0A5J6MJ61</accession>
<gene>
    <name evidence="7" type="ORF">FRZ44_28080</name>
</gene>
<sequence length="465" mass="50660">MRLDLAIRGGTVVTASDEFIADVGVAGGRIVAVARDLPEAREDVDATGLLVMPGGVDAHCHVDEPEYMGARLADDFASATRAAACGGTTTIMPFANQLPGLSLRQAVEDYHERAHGKALIDYAFHLIVSDVSGSLIGQDLPALIADGYRSFKVFMTYPGYMLDDRQILEVMDAARRGGAVTMVHAENGHCVHWLSQRLEAAGRTGLDSFAESAPSAVEREATHRTIALAQITGAKVMIVHVSSAEALEQIRWGQDRGISVLAETCPQYLLGMGHHLHEPGWEAAKHICSPPPRGEDDAAQLWRGLQQGAFQLVSSDHCPYRFASGDGKRSQGGEHPHFRKVPPGLPGLETRLPLLYHEGVTQGRLTRQQFVALTAVNPARIYGLYPRKGSLMPGADADIALWKYGEHRTLRHADLHDECDYTPYEGRDLSAWPVVTFSRGEKVWDRGWVSSAAGRGRHIDDRSPS</sequence>
<evidence type="ECO:0000313" key="8">
    <source>
        <dbReference type="Proteomes" id="UP000326202"/>
    </source>
</evidence>
<dbReference type="GO" id="GO:0016812">
    <property type="term" value="F:hydrolase activity, acting on carbon-nitrogen (but not peptide) bonds, in cyclic amides"/>
    <property type="evidence" value="ECO:0007669"/>
    <property type="project" value="TreeGrafter"/>
</dbReference>
<dbReference type="InterPro" id="IPR032466">
    <property type="entry name" value="Metal_Hydrolase"/>
</dbReference>
<dbReference type="InterPro" id="IPR011059">
    <property type="entry name" value="Metal-dep_hydrolase_composite"/>
</dbReference>
<dbReference type="Pfam" id="PF01979">
    <property type="entry name" value="Amidohydro_1"/>
    <property type="match status" value="1"/>
</dbReference>
<evidence type="ECO:0000256" key="4">
    <source>
        <dbReference type="ARBA" id="ARBA00022801"/>
    </source>
</evidence>
<keyword evidence="4" id="KW-0378">Hydrolase</keyword>
<dbReference type="GO" id="GO:0046872">
    <property type="term" value="F:metal ion binding"/>
    <property type="evidence" value="ECO:0007669"/>
    <property type="project" value="UniProtKB-KW"/>
</dbReference>
<dbReference type="PANTHER" id="PTHR11647:SF1">
    <property type="entry name" value="COLLAPSIN RESPONSE MEDIATOR PROTEIN"/>
    <property type="match status" value="1"/>
</dbReference>
<dbReference type="RefSeq" id="WP_151177764.1">
    <property type="nucleotide sequence ID" value="NZ_CP042906.1"/>
</dbReference>
<comment type="PTM">
    <text evidence="5">Carbamylation allows a single lysine to coordinate two divalent metal cations.</text>
</comment>
<dbReference type="InterPro" id="IPR006680">
    <property type="entry name" value="Amidohydro-rel"/>
</dbReference>
<dbReference type="AlphaFoldDB" id="A0A5J6MJ61"/>
<dbReference type="PANTHER" id="PTHR11647">
    <property type="entry name" value="HYDRANTOINASE/DIHYDROPYRIMIDINASE FAMILY MEMBER"/>
    <property type="match status" value="1"/>
</dbReference>
<reference evidence="7 8" key="1">
    <citation type="submission" date="2019-08" db="EMBL/GenBank/DDBJ databases">
        <title>Hyperibacter terrae gen. nov., sp. nov. and Hyperibacter viscosus sp. nov., two new members in the family Rhodospirillaceae isolated from the rhizosphere of Hypericum perforatum.</title>
        <authorList>
            <person name="Noviana Z."/>
        </authorList>
    </citation>
    <scope>NUCLEOTIDE SEQUENCE [LARGE SCALE GENOMIC DNA]</scope>
    <source>
        <strain evidence="7 8">R5913</strain>
    </source>
</reference>
<evidence type="ECO:0000259" key="6">
    <source>
        <dbReference type="Pfam" id="PF01979"/>
    </source>
</evidence>
<dbReference type="OrthoDB" id="9775759at2"/>
<dbReference type="Gene3D" id="2.30.40.10">
    <property type="entry name" value="Urease, subunit C, domain 1"/>
    <property type="match status" value="1"/>
</dbReference>
<proteinExistence type="inferred from homology"/>
<dbReference type="Proteomes" id="UP000326202">
    <property type="component" value="Chromosome"/>
</dbReference>
<dbReference type="EMBL" id="CP042906">
    <property type="protein sequence ID" value="QEX17508.1"/>
    <property type="molecule type" value="Genomic_DNA"/>
</dbReference>
<dbReference type="SUPFAM" id="SSF51338">
    <property type="entry name" value="Composite domain of metallo-dependent hydrolases"/>
    <property type="match status" value="1"/>
</dbReference>
<feature type="domain" description="Amidohydrolase-related" evidence="6">
    <location>
        <begin position="50"/>
        <end position="442"/>
    </location>
</feature>
<dbReference type="KEGG" id="htq:FRZ44_28080"/>
<protein>
    <submittedName>
        <fullName evidence="7">Dihydropyrimidinase</fullName>
    </submittedName>
</protein>